<keyword evidence="3" id="KW-1003">Cell membrane</keyword>
<comment type="subcellular location">
    <subcellularLocation>
        <location evidence="1">Cell membrane</location>
        <topology evidence="1">Multi-pass membrane protein</topology>
    </subcellularLocation>
</comment>
<dbReference type="EMBL" id="AP012342">
    <property type="protein sequence ID" value="BAM06303.1"/>
    <property type="molecule type" value="Genomic_DNA"/>
</dbReference>
<dbReference type="RefSeq" id="WP_014448795.1">
    <property type="nucleotide sequence ID" value="NC_017094.1"/>
</dbReference>
<evidence type="ECO:0000259" key="8">
    <source>
        <dbReference type="Pfam" id="PF00482"/>
    </source>
</evidence>
<evidence type="ECO:0000313" key="10">
    <source>
        <dbReference type="Proteomes" id="UP000007382"/>
    </source>
</evidence>
<evidence type="ECO:0000256" key="6">
    <source>
        <dbReference type="ARBA" id="ARBA00023136"/>
    </source>
</evidence>
<evidence type="ECO:0000256" key="3">
    <source>
        <dbReference type="ARBA" id="ARBA00022475"/>
    </source>
</evidence>
<evidence type="ECO:0000313" key="9">
    <source>
        <dbReference type="EMBL" id="BAM06303.1"/>
    </source>
</evidence>
<dbReference type="PANTHER" id="PTHR30012">
    <property type="entry name" value="GENERAL SECRETION PATHWAY PROTEIN"/>
    <property type="match status" value="1"/>
</dbReference>
<dbReference type="InterPro" id="IPR042094">
    <property type="entry name" value="T2SS_GspF_sf"/>
</dbReference>
<dbReference type="Gene3D" id="1.20.81.30">
    <property type="entry name" value="Type II secretion system (T2SS), domain F"/>
    <property type="match status" value="2"/>
</dbReference>
<dbReference type="PANTHER" id="PTHR30012:SF0">
    <property type="entry name" value="TYPE II SECRETION SYSTEM PROTEIN F-RELATED"/>
    <property type="match status" value="1"/>
</dbReference>
<dbReference type="KEGG" id="lfc:LFE_0587"/>
<proteinExistence type="inferred from homology"/>
<evidence type="ECO:0000256" key="5">
    <source>
        <dbReference type="ARBA" id="ARBA00022989"/>
    </source>
</evidence>
<dbReference type="OrthoDB" id="7031359at2"/>
<dbReference type="STRING" id="1162668.LFE_0587"/>
<protein>
    <submittedName>
        <fullName evidence="9">Putative type IV pilus biosynthesis protein</fullName>
    </submittedName>
</protein>
<evidence type="ECO:0000256" key="1">
    <source>
        <dbReference type="ARBA" id="ARBA00004651"/>
    </source>
</evidence>
<comment type="similarity">
    <text evidence="2">Belongs to the GSP F family.</text>
</comment>
<evidence type="ECO:0000256" key="2">
    <source>
        <dbReference type="ARBA" id="ARBA00005745"/>
    </source>
</evidence>
<feature type="transmembrane region" description="Helical" evidence="7">
    <location>
        <begin position="329"/>
        <end position="353"/>
    </location>
</feature>
<keyword evidence="10" id="KW-1185">Reference proteome</keyword>
<organism evidence="9 10">
    <name type="scientific">Leptospirillum ferrooxidans (strain C2-3)</name>
    <dbReference type="NCBI Taxonomy" id="1162668"/>
    <lineage>
        <taxon>Bacteria</taxon>
        <taxon>Pseudomonadati</taxon>
        <taxon>Nitrospirota</taxon>
        <taxon>Nitrospiria</taxon>
        <taxon>Nitrospirales</taxon>
        <taxon>Nitrospiraceae</taxon>
        <taxon>Leptospirillum</taxon>
    </lineage>
</organism>
<dbReference type="InterPro" id="IPR018076">
    <property type="entry name" value="T2SS_GspF_dom"/>
</dbReference>
<dbReference type="PATRIC" id="fig|1162668.3.peg.688"/>
<dbReference type="InterPro" id="IPR003004">
    <property type="entry name" value="GspF/PilC"/>
</dbReference>
<evidence type="ECO:0000256" key="4">
    <source>
        <dbReference type="ARBA" id="ARBA00022692"/>
    </source>
</evidence>
<evidence type="ECO:0000256" key="7">
    <source>
        <dbReference type="SAM" id="Phobius"/>
    </source>
</evidence>
<reference evidence="9 10" key="1">
    <citation type="journal article" date="2012" name="J. Bacteriol.">
        <title>Complete Genome Sequence of Leptospirillum ferrooxidans Strain C2-3, Isolated from a Fresh Volcanic Ash Deposit on the Island of Miyake, Japan.</title>
        <authorList>
            <person name="Fujimura R."/>
            <person name="Sato Y."/>
            <person name="Nishizawa T."/>
            <person name="Oshima K."/>
            <person name="Kim S.-W."/>
            <person name="Hattori M."/>
            <person name="Kamijo T."/>
            <person name="Ohta H."/>
        </authorList>
    </citation>
    <scope>NUCLEOTIDE SEQUENCE [LARGE SCALE GENOMIC DNA]</scope>
    <source>
        <strain evidence="9 10">C2-3</strain>
    </source>
</reference>
<name>I0IM04_LEPFC</name>
<dbReference type="Proteomes" id="UP000007382">
    <property type="component" value="Chromosome"/>
</dbReference>
<dbReference type="HOGENOM" id="CLU_063664_0_0_0"/>
<reference evidence="10" key="2">
    <citation type="submission" date="2012-03" db="EMBL/GenBank/DDBJ databases">
        <title>The complete genome sequence of the pioneer microbe on fresh volcanic deposit, Leptospirillum ferrooxidans strain C2-3.</title>
        <authorList>
            <person name="Fujimura R."/>
            <person name="Sato Y."/>
            <person name="Nishizawa T."/>
            <person name="Nanba K."/>
            <person name="Oshima K."/>
            <person name="Hattori M."/>
            <person name="Kamijo T."/>
            <person name="Ohta H."/>
        </authorList>
    </citation>
    <scope>NUCLEOTIDE SEQUENCE [LARGE SCALE GENOMIC DNA]</scope>
    <source>
        <strain evidence="10">C2-3</strain>
    </source>
</reference>
<keyword evidence="5 7" id="KW-1133">Transmembrane helix</keyword>
<feature type="transmembrane region" description="Helical" evidence="7">
    <location>
        <begin position="183"/>
        <end position="202"/>
    </location>
</feature>
<gene>
    <name evidence="9" type="ordered locus">LFE_0587</name>
</gene>
<dbReference type="Pfam" id="PF00482">
    <property type="entry name" value="T2SSF"/>
    <property type="match status" value="1"/>
</dbReference>
<accession>I0IM04</accession>
<feature type="transmembrane region" description="Helical" evidence="7">
    <location>
        <begin position="125"/>
        <end position="147"/>
    </location>
</feature>
<keyword evidence="4 7" id="KW-0812">Transmembrane</keyword>
<dbReference type="AlphaFoldDB" id="I0IM04"/>
<dbReference type="GO" id="GO:0005886">
    <property type="term" value="C:plasma membrane"/>
    <property type="evidence" value="ECO:0007669"/>
    <property type="project" value="UniProtKB-SubCell"/>
</dbReference>
<dbReference type="eggNOG" id="COG1459">
    <property type="taxonomic scope" value="Bacteria"/>
</dbReference>
<sequence>MKTISLSGNLHAFKKRLSFGPGVRRKFYADLASILRTDSSMSPVQIRVAIEEFKKLPSAPKAALVEIGAGLGRGRDFSKAIENLTPESESMILHAAESTGDSRIMVRLLSTLAANMDESRKIRRAFLGALQQPAFLFLNIGVITVYISDSLLPKIFQAFKISQDRLFGAARISFDLFSFVHHFWLLIVLFPFPVIGVVWGSLRRDFPGRRFLDRLPPWSIYRMMMGTEFLLGLSAMLEAGIPVMQAFEQIRKQAPPYLRARIVPVMKIYRRTGKLGDAMEKSRTHFPSDEIIVRLSLREKYGDLGPALAEFARDWKEDGLPKIERQAQYLNYGAMTLAAVAIGFLGLGILQIVQQAMGGLGV</sequence>
<feature type="domain" description="Type II secretion system protein GspF" evidence="8">
    <location>
        <begin position="229"/>
        <end position="350"/>
    </location>
</feature>
<keyword evidence="6 7" id="KW-0472">Membrane</keyword>